<feature type="compositionally biased region" description="Basic and acidic residues" evidence="1">
    <location>
        <begin position="56"/>
        <end position="69"/>
    </location>
</feature>
<comment type="caution">
    <text evidence="2">The sequence shown here is derived from an EMBL/GenBank/DDBJ whole genome shotgun (WGS) entry which is preliminary data.</text>
</comment>
<dbReference type="RefSeq" id="WP_022014308.1">
    <property type="nucleotide sequence ID" value="NZ_DBGBRS010000127.1"/>
</dbReference>
<feature type="region of interest" description="Disordered" evidence="1">
    <location>
        <begin position="46"/>
        <end position="105"/>
    </location>
</feature>
<reference evidence="2 3" key="1">
    <citation type="submission" date="2015-10" db="EMBL/GenBank/DDBJ databases">
        <title>Butyribacter intestini gen. nov., sp. nov., a butyric acid-producing bacterium of the family Lachnospiraceae isolated from the human faeces.</title>
        <authorList>
            <person name="Zou Y."/>
            <person name="Xue W."/>
            <person name="Luo G."/>
            <person name="Lv M."/>
        </authorList>
    </citation>
    <scope>NUCLEOTIDE SEQUENCE [LARGE SCALE GENOMIC DNA]</scope>
    <source>
        <strain evidence="2 3">TF01-11</strain>
    </source>
</reference>
<name>A0AAW3JV88_9FIRM</name>
<dbReference type="AlphaFoldDB" id="A0AAW3JV88"/>
<evidence type="ECO:0000313" key="2">
    <source>
        <dbReference type="EMBL" id="KQC86686.1"/>
    </source>
</evidence>
<evidence type="ECO:0000313" key="3">
    <source>
        <dbReference type="Proteomes" id="UP000050833"/>
    </source>
</evidence>
<protein>
    <submittedName>
        <fullName evidence="2">Uncharacterized protein</fullName>
    </submittedName>
</protein>
<dbReference type="EMBL" id="LLKB01000001">
    <property type="protein sequence ID" value="KQC86686.1"/>
    <property type="molecule type" value="Genomic_DNA"/>
</dbReference>
<dbReference type="Proteomes" id="UP000050833">
    <property type="component" value="Unassembled WGS sequence"/>
</dbReference>
<proteinExistence type="predicted"/>
<accession>A0AAW3JV88</accession>
<organism evidence="2 3">
    <name type="scientific">Butyribacter intestini</name>
    <dbReference type="NCBI Taxonomy" id="1703332"/>
    <lineage>
        <taxon>Bacteria</taxon>
        <taxon>Bacillati</taxon>
        <taxon>Bacillota</taxon>
        <taxon>Clostridia</taxon>
        <taxon>Lachnospirales</taxon>
        <taxon>Lachnospiraceae</taxon>
        <taxon>Butyribacter</taxon>
    </lineage>
</organism>
<gene>
    <name evidence="2" type="ORF">APZ18_05850</name>
</gene>
<keyword evidence="3" id="KW-1185">Reference proteome</keyword>
<sequence length="105" mass="11770">MSLTVDYITMPPKSQEISQIQQSEHIKQDVENQQTAAMFEQTVQKETKTAIARRNVNNDELKNDEEGGGKGKYGKNSNGKNKKSSEKDKVKNLNPTEGGLFDIKI</sequence>
<evidence type="ECO:0000256" key="1">
    <source>
        <dbReference type="SAM" id="MobiDB-lite"/>
    </source>
</evidence>